<dbReference type="Gene3D" id="3.30.2310.20">
    <property type="entry name" value="RelE-like"/>
    <property type="match status" value="1"/>
</dbReference>
<evidence type="ECO:0000313" key="4">
    <source>
        <dbReference type="EMBL" id="PNG10740.1"/>
    </source>
</evidence>
<dbReference type="InterPro" id="IPR007712">
    <property type="entry name" value="RelE/ParE_toxin"/>
</dbReference>
<dbReference type="InterPro" id="IPR051803">
    <property type="entry name" value="TA_system_RelE-like_toxin"/>
</dbReference>
<sequence length="103" mass="12109">MIGLRLVIAPVAQEDLRNIYLYGMRTWGEQQAGDYLEHVRDCFWHLTIHPDIGVSRPELGQHLRSLVVKQHVVFYRLKLDQLQIVRVLHGRQEPELHFSYPAP</sequence>
<dbReference type="InterPro" id="IPR028344">
    <property type="entry name" value="ParE1/4"/>
</dbReference>
<dbReference type="PIRSF" id="PIRSF029218">
    <property type="entry name" value="ParE"/>
    <property type="match status" value="1"/>
</dbReference>
<comment type="similarity">
    <text evidence="1 3">Belongs to the RelE toxin family.</text>
</comment>
<proteinExistence type="inferred from homology"/>
<evidence type="ECO:0000256" key="2">
    <source>
        <dbReference type="ARBA" id="ARBA00022649"/>
    </source>
</evidence>
<accession>A0A2N8T7L5</accession>
<dbReference type="Proteomes" id="UP000236023">
    <property type="component" value="Unassembled WGS sequence"/>
</dbReference>
<gene>
    <name evidence="4" type="ORF">CXK94_05935</name>
</gene>
<reference evidence="4 5" key="1">
    <citation type="submission" date="2018-01" db="EMBL/GenBank/DDBJ databases">
        <title>Denitrification phenotypes of diverse strains of Pseudomonas stutzeri.</title>
        <authorList>
            <person name="Milligan D.A."/>
            <person name="Bergaust L."/>
            <person name="Bakken L.R."/>
            <person name="Frostegard A."/>
        </authorList>
    </citation>
    <scope>NUCLEOTIDE SEQUENCE [LARGE SCALE GENOMIC DNA]</scope>
    <source>
        <strain evidence="4 5">24a75</strain>
    </source>
</reference>
<dbReference type="Pfam" id="PF05016">
    <property type="entry name" value="ParE_toxin"/>
    <property type="match status" value="1"/>
</dbReference>
<dbReference type="InterPro" id="IPR035093">
    <property type="entry name" value="RelE/ParE_toxin_dom_sf"/>
</dbReference>
<protein>
    <recommendedName>
        <fullName evidence="3">Toxin</fullName>
    </recommendedName>
</protein>
<evidence type="ECO:0000313" key="5">
    <source>
        <dbReference type="Proteomes" id="UP000236023"/>
    </source>
</evidence>
<evidence type="ECO:0000256" key="1">
    <source>
        <dbReference type="ARBA" id="ARBA00006226"/>
    </source>
</evidence>
<evidence type="ECO:0000256" key="3">
    <source>
        <dbReference type="PIRNR" id="PIRNR029218"/>
    </source>
</evidence>
<dbReference type="EMBL" id="POUT01000002">
    <property type="protein sequence ID" value="PNG10740.1"/>
    <property type="molecule type" value="Genomic_DNA"/>
</dbReference>
<dbReference type="PANTHER" id="PTHR33755">
    <property type="entry name" value="TOXIN PARE1-RELATED"/>
    <property type="match status" value="1"/>
</dbReference>
<dbReference type="RefSeq" id="WP_102893612.1">
    <property type="nucleotide sequence ID" value="NZ_JAMOHU010000096.1"/>
</dbReference>
<dbReference type="AlphaFoldDB" id="A0A2N8T7L5"/>
<keyword evidence="2" id="KW-1277">Toxin-antitoxin system</keyword>
<name>A0A2N8T7L5_STUST</name>
<organism evidence="4 5">
    <name type="scientific">Stutzerimonas stutzeri</name>
    <name type="common">Pseudomonas stutzeri</name>
    <dbReference type="NCBI Taxonomy" id="316"/>
    <lineage>
        <taxon>Bacteria</taxon>
        <taxon>Pseudomonadati</taxon>
        <taxon>Pseudomonadota</taxon>
        <taxon>Gammaproteobacteria</taxon>
        <taxon>Pseudomonadales</taxon>
        <taxon>Pseudomonadaceae</taxon>
        <taxon>Stutzerimonas</taxon>
    </lineage>
</organism>
<comment type="caution">
    <text evidence="4">The sequence shown here is derived from an EMBL/GenBank/DDBJ whole genome shotgun (WGS) entry which is preliminary data.</text>
</comment>